<dbReference type="EMBL" id="JAODNV010000018">
    <property type="protein sequence ID" value="MCT8991758.1"/>
    <property type="molecule type" value="Genomic_DNA"/>
</dbReference>
<accession>A0A9X2XAJ3</accession>
<sequence length="63" mass="7022">MRMLLTIDLSIDEAIALKRFRNGQELPSLEAAAARALREYLSRTGHLKLFAKFDEDSEVAGTA</sequence>
<protein>
    <submittedName>
        <fullName evidence="1">Uncharacterized protein</fullName>
    </submittedName>
</protein>
<reference evidence="1" key="1">
    <citation type="submission" date="2022-08" db="EMBL/GenBank/DDBJ databases">
        <title>Chelativorans sichuanense sp. nov., a paraffin oil-degrading bacterium isolated from a mixture of oil-based drill cuttings and paddy soil.</title>
        <authorList>
            <person name="Yu J."/>
            <person name="Liu H."/>
            <person name="Chen Q."/>
        </authorList>
    </citation>
    <scope>NUCLEOTIDE SEQUENCE</scope>
    <source>
        <strain evidence="1">SCAU 2101</strain>
    </source>
</reference>
<name>A0A9X2XAJ3_9HYPH</name>
<comment type="caution">
    <text evidence="1">The sequence shown here is derived from an EMBL/GenBank/DDBJ whole genome shotgun (WGS) entry which is preliminary data.</text>
</comment>
<evidence type="ECO:0000313" key="1">
    <source>
        <dbReference type="EMBL" id="MCT8991758.1"/>
    </source>
</evidence>
<proteinExistence type="predicted"/>
<gene>
    <name evidence="1" type="ORF">NYR54_15910</name>
</gene>
<dbReference type="RefSeq" id="WP_261516689.1">
    <property type="nucleotide sequence ID" value="NZ_JAODNV010000018.1"/>
</dbReference>
<organism evidence="1 2">
    <name type="scientific">Chelativorans petroleitrophicus</name>
    <dbReference type="NCBI Taxonomy" id="2975484"/>
    <lineage>
        <taxon>Bacteria</taxon>
        <taxon>Pseudomonadati</taxon>
        <taxon>Pseudomonadota</taxon>
        <taxon>Alphaproteobacteria</taxon>
        <taxon>Hyphomicrobiales</taxon>
        <taxon>Phyllobacteriaceae</taxon>
        <taxon>Chelativorans</taxon>
    </lineage>
</organism>
<evidence type="ECO:0000313" key="2">
    <source>
        <dbReference type="Proteomes" id="UP001149009"/>
    </source>
</evidence>
<dbReference type="Proteomes" id="UP001149009">
    <property type="component" value="Unassembled WGS sequence"/>
</dbReference>
<keyword evidence="2" id="KW-1185">Reference proteome</keyword>
<dbReference type="AlphaFoldDB" id="A0A9X2XAJ3"/>